<gene>
    <name evidence="1" type="ORF">UFOPK2602_01558</name>
    <name evidence="2" type="ORF">UFOPK2806_00832</name>
    <name evidence="3" type="ORF">UFOPK3417_01934</name>
    <name evidence="4" type="ORF">UFOPK4306_00968</name>
</gene>
<dbReference type="EMBL" id="CAEZXX010000115">
    <property type="protein sequence ID" value="CAB4718344.1"/>
    <property type="molecule type" value="Genomic_DNA"/>
</dbReference>
<dbReference type="InterPro" id="IPR018523">
    <property type="entry name" value="Isocitrate_lyase_ph_CS"/>
</dbReference>
<name>A0A6J6TNN1_9ZZZZ</name>
<dbReference type="InterPro" id="IPR039556">
    <property type="entry name" value="ICL/PEPM"/>
</dbReference>
<dbReference type="InterPro" id="IPR040442">
    <property type="entry name" value="Pyrv_kinase-like_dom_sf"/>
</dbReference>
<reference evidence="2" key="1">
    <citation type="submission" date="2020-05" db="EMBL/GenBank/DDBJ databases">
        <authorList>
            <person name="Chiriac C."/>
            <person name="Salcher M."/>
            <person name="Ghai R."/>
            <person name="Kavagutti S V."/>
        </authorList>
    </citation>
    <scope>NUCLEOTIDE SEQUENCE</scope>
</reference>
<dbReference type="EMBL" id="CAFBQP010000030">
    <property type="protein sequence ID" value="CAB5060487.1"/>
    <property type="molecule type" value="Genomic_DNA"/>
</dbReference>
<protein>
    <submittedName>
        <fullName evidence="2">Unannotated protein</fullName>
    </submittedName>
</protein>
<dbReference type="PANTHER" id="PTHR42905:SF5">
    <property type="entry name" value="CARBOXYVINYL-CARBOXYPHOSPHONATE PHOSPHORYLMUTASE, CHLOROPLASTIC"/>
    <property type="match status" value="1"/>
</dbReference>
<sequence>MPGVWDALSARLVHRAGFGTAFVSGYAVSGTLLGVPDIGYLTQTEMAEVARRTCGANPDLDLVVDADTGYGNPLNTVRTVEMWLQAGASGIFLEDQVWPKRCGHMAGKQVIERADWLAKLQAAVQTAERHAGGLHVTARTDARAAVSLDEAIERARMARDTGVDALFVEAPESIAELEQIATALPGITLVANMVETGKTPLLNPAELAELGFRLIVSPLSLLFSVVKAAQDSLDILHTEGTMRGHLDRMVEFTGFTDIVGLDRHLAIEQQYRN</sequence>
<dbReference type="EMBL" id="CAFBLR010000264">
    <property type="protein sequence ID" value="CAB4885924.1"/>
    <property type="molecule type" value="Genomic_DNA"/>
</dbReference>
<accession>A0A6J6TNN1</accession>
<dbReference type="InterPro" id="IPR015813">
    <property type="entry name" value="Pyrv/PenolPyrv_kinase-like_dom"/>
</dbReference>
<evidence type="ECO:0000313" key="3">
    <source>
        <dbReference type="EMBL" id="CAB4885924.1"/>
    </source>
</evidence>
<evidence type="ECO:0000313" key="4">
    <source>
        <dbReference type="EMBL" id="CAB5060487.1"/>
    </source>
</evidence>
<evidence type="ECO:0000313" key="2">
    <source>
        <dbReference type="EMBL" id="CAB4747999.1"/>
    </source>
</evidence>
<dbReference type="Pfam" id="PF13714">
    <property type="entry name" value="PEP_mutase"/>
    <property type="match status" value="1"/>
</dbReference>
<evidence type="ECO:0000313" key="1">
    <source>
        <dbReference type="EMBL" id="CAB4718344.1"/>
    </source>
</evidence>
<dbReference type="Gene3D" id="3.20.20.60">
    <property type="entry name" value="Phosphoenolpyruvate-binding domains"/>
    <property type="match status" value="1"/>
</dbReference>
<dbReference type="SUPFAM" id="SSF51621">
    <property type="entry name" value="Phosphoenolpyruvate/pyruvate domain"/>
    <property type="match status" value="1"/>
</dbReference>
<dbReference type="CDD" id="cd00377">
    <property type="entry name" value="ICL_PEPM"/>
    <property type="match status" value="1"/>
</dbReference>
<dbReference type="PROSITE" id="PS00161">
    <property type="entry name" value="ISOCITRATE_LYASE"/>
    <property type="match status" value="1"/>
</dbReference>
<dbReference type="GO" id="GO:0016833">
    <property type="term" value="F:oxo-acid-lyase activity"/>
    <property type="evidence" value="ECO:0007669"/>
    <property type="project" value="UniProtKB-ARBA"/>
</dbReference>
<dbReference type="AlphaFoldDB" id="A0A6J6TNN1"/>
<dbReference type="PANTHER" id="PTHR42905">
    <property type="entry name" value="PHOSPHOENOLPYRUVATE CARBOXYLASE"/>
    <property type="match status" value="1"/>
</dbReference>
<dbReference type="EMBL" id="CAEZYY010000008">
    <property type="protein sequence ID" value="CAB4747999.1"/>
    <property type="molecule type" value="Genomic_DNA"/>
</dbReference>
<organism evidence="2">
    <name type="scientific">freshwater metagenome</name>
    <dbReference type="NCBI Taxonomy" id="449393"/>
    <lineage>
        <taxon>unclassified sequences</taxon>
        <taxon>metagenomes</taxon>
        <taxon>ecological metagenomes</taxon>
    </lineage>
</organism>
<proteinExistence type="predicted"/>